<organism evidence="3 4">
    <name type="scientific">Alkalibacterium kapii</name>
    <dbReference type="NCBI Taxonomy" id="426704"/>
    <lineage>
        <taxon>Bacteria</taxon>
        <taxon>Bacillati</taxon>
        <taxon>Bacillota</taxon>
        <taxon>Bacilli</taxon>
        <taxon>Lactobacillales</taxon>
        <taxon>Carnobacteriaceae</taxon>
        <taxon>Alkalibacterium</taxon>
    </lineage>
</organism>
<keyword evidence="2" id="KW-0732">Signal</keyword>
<evidence type="ECO:0000313" key="3">
    <source>
        <dbReference type="EMBL" id="GEK91744.1"/>
    </source>
</evidence>
<dbReference type="OrthoDB" id="2168328at2"/>
<proteinExistence type="predicted"/>
<feature type="signal peptide" evidence="2">
    <location>
        <begin position="1"/>
        <end position="22"/>
    </location>
</feature>
<name>A0A511AUD2_9LACT</name>
<reference evidence="3 4" key="1">
    <citation type="submission" date="2019-07" db="EMBL/GenBank/DDBJ databases">
        <title>Whole genome shotgun sequence of Alkalibacterium kapii NBRC 103247.</title>
        <authorList>
            <person name="Hosoyama A."/>
            <person name="Uohara A."/>
            <person name="Ohji S."/>
            <person name="Ichikawa N."/>
        </authorList>
    </citation>
    <scope>NUCLEOTIDE SEQUENCE [LARGE SCALE GENOMIC DNA]</scope>
    <source>
        <strain evidence="3 4">NBRC 103247</strain>
    </source>
</reference>
<comment type="caution">
    <text evidence="3">The sequence shown here is derived from an EMBL/GenBank/DDBJ whole genome shotgun (WGS) entry which is preliminary data.</text>
</comment>
<gene>
    <name evidence="3" type="ORF">AKA01nite_13660</name>
</gene>
<protein>
    <submittedName>
        <fullName evidence="3">Uncharacterized protein</fullName>
    </submittedName>
</protein>
<feature type="region of interest" description="Disordered" evidence="1">
    <location>
        <begin position="52"/>
        <end position="101"/>
    </location>
</feature>
<feature type="chain" id="PRO_5038487320" evidence="2">
    <location>
        <begin position="23"/>
        <end position="168"/>
    </location>
</feature>
<sequence length="168" mass="19878">MLKRKVVSVSVVALGLAGLSFTDSQTMDVSAEMNGYNSVNDDWANHNEVMNDHMSGGGMHGRNFRNEEWNRSNRNRNDTRRPVTEDRNQYESRRSDYNDRNNHSWRNAHRTTWGWLDSSNEDGERDELNYSTNFFENMWGYMRDFTDNSVNSVNSWMNEMHGSFDWNW</sequence>
<accession>A0A511AUD2</accession>
<dbReference type="Proteomes" id="UP000321662">
    <property type="component" value="Unassembled WGS sequence"/>
</dbReference>
<evidence type="ECO:0000313" key="4">
    <source>
        <dbReference type="Proteomes" id="UP000321662"/>
    </source>
</evidence>
<dbReference type="EMBL" id="BJUY01000018">
    <property type="protein sequence ID" value="GEK91744.1"/>
    <property type="molecule type" value="Genomic_DNA"/>
</dbReference>
<dbReference type="RefSeq" id="WP_146924570.1">
    <property type="nucleotide sequence ID" value="NZ_BJUY01000018.1"/>
</dbReference>
<dbReference type="AlphaFoldDB" id="A0A511AUD2"/>
<keyword evidence="4" id="KW-1185">Reference proteome</keyword>
<evidence type="ECO:0000256" key="2">
    <source>
        <dbReference type="SAM" id="SignalP"/>
    </source>
</evidence>
<evidence type="ECO:0000256" key="1">
    <source>
        <dbReference type="SAM" id="MobiDB-lite"/>
    </source>
</evidence>
<feature type="compositionally biased region" description="Basic and acidic residues" evidence="1">
    <location>
        <begin position="64"/>
        <end position="101"/>
    </location>
</feature>